<evidence type="ECO:0000313" key="8">
    <source>
        <dbReference type="Proteomes" id="UP001043456"/>
    </source>
</evidence>
<dbReference type="InterPro" id="IPR050740">
    <property type="entry name" value="Aldehyde_DH_Superfamily"/>
</dbReference>
<comment type="pathway">
    <text evidence="1">Amino-acid degradation; 4-aminobutanoate degradation.</text>
</comment>
<feature type="domain" description="Aldehyde dehydrogenase" evidence="6">
    <location>
        <begin position="3"/>
        <end position="438"/>
    </location>
</feature>
<evidence type="ECO:0000313" key="7">
    <source>
        <dbReference type="EMBL" id="GIJ86521.1"/>
    </source>
</evidence>
<dbReference type="InterPro" id="IPR015590">
    <property type="entry name" value="Aldehyde_DH_dom"/>
</dbReference>
<dbReference type="PANTHER" id="PTHR43353:SF5">
    <property type="entry name" value="SUCCINATE-SEMIALDEHYDE DEHYDROGENASE, MITOCHONDRIAL"/>
    <property type="match status" value="1"/>
</dbReference>
<accession>A0A9P3B875</accession>
<evidence type="ECO:0000259" key="6">
    <source>
        <dbReference type="Pfam" id="PF00171"/>
    </source>
</evidence>
<evidence type="ECO:0000256" key="1">
    <source>
        <dbReference type="ARBA" id="ARBA00005176"/>
    </source>
</evidence>
<dbReference type="AlphaFoldDB" id="A0A9P3B875"/>
<evidence type="ECO:0000256" key="5">
    <source>
        <dbReference type="RuleBase" id="RU003345"/>
    </source>
</evidence>
<dbReference type="Gene3D" id="3.40.605.10">
    <property type="entry name" value="Aldehyde Dehydrogenase, Chain A, domain 1"/>
    <property type="match status" value="1"/>
</dbReference>
<dbReference type="FunFam" id="3.40.309.10:FF:000004">
    <property type="entry name" value="Succinate-semialdehyde dehydrogenase I"/>
    <property type="match status" value="1"/>
</dbReference>
<dbReference type="GO" id="GO:0009450">
    <property type="term" value="P:gamma-aminobutyric acid catabolic process"/>
    <property type="evidence" value="ECO:0007669"/>
    <property type="project" value="TreeGrafter"/>
</dbReference>
<dbReference type="EMBL" id="BHVY01000003">
    <property type="protein sequence ID" value="GIJ86521.1"/>
    <property type="molecule type" value="Genomic_DNA"/>
</dbReference>
<evidence type="ECO:0000256" key="4">
    <source>
        <dbReference type="PROSITE-ProRule" id="PRU10007"/>
    </source>
</evidence>
<comment type="similarity">
    <text evidence="2 5">Belongs to the aldehyde dehydrogenase family.</text>
</comment>
<dbReference type="InterPro" id="IPR016163">
    <property type="entry name" value="Ald_DH_C"/>
</dbReference>
<comment type="caution">
    <text evidence="7">The sequence shown here is derived from an EMBL/GenBank/DDBJ whole genome shotgun (WGS) entry which is preliminary data.</text>
</comment>
<feature type="active site" evidence="4">
    <location>
        <position position="215"/>
    </location>
</feature>
<dbReference type="GeneID" id="67004022"/>
<dbReference type="FunFam" id="3.40.605.10:FF:000063">
    <property type="entry name" value="Succinate-semialdehyde dehydrogenase, mitochondrial"/>
    <property type="match status" value="1"/>
</dbReference>
<dbReference type="InterPro" id="IPR016161">
    <property type="entry name" value="Ald_DH/histidinol_DH"/>
</dbReference>
<dbReference type="PROSITE" id="PS00687">
    <property type="entry name" value="ALDEHYDE_DEHYDR_GLU"/>
    <property type="match status" value="1"/>
</dbReference>
<dbReference type="CDD" id="cd07103">
    <property type="entry name" value="ALDH_F5_SSADH_GabD"/>
    <property type="match status" value="1"/>
</dbReference>
<reference evidence="7 8" key="1">
    <citation type="submission" date="2018-10" db="EMBL/GenBank/DDBJ databases">
        <title>Pan-genome distribution and transcriptional activeness of fungal secondary metabolism genes in Aspergillus section Fumigati.</title>
        <authorList>
            <person name="Takahashi H."/>
            <person name="Umemura M."/>
            <person name="Ninomiya A."/>
            <person name="Kusuya Y."/>
            <person name="Urayama S."/>
            <person name="Shimizu M."/>
            <person name="Watanabe A."/>
            <person name="Kamei K."/>
            <person name="Yaguchi T."/>
            <person name="Hagiwara D."/>
        </authorList>
    </citation>
    <scope>NUCLEOTIDE SEQUENCE [LARGE SCALE GENOMIC DNA]</scope>
    <source>
        <strain evidence="7 8">IFM 55266</strain>
    </source>
</reference>
<dbReference type="Gene3D" id="3.40.309.10">
    <property type="entry name" value="Aldehyde Dehydrogenase, Chain A, domain 2"/>
    <property type="match status" value="1"/>
</dbReference>
<dbReference type="Proteomes" id="UP001043456">
    <property type="component" value="Unassembled WGS sequence"/>
</dbReference>
<dbReference type="RefSeq" id="XP_043157268.1">
    <property type="nucleotide sequence ID" value="XM_043301333.1"/>
</dbReference>
<sequence>MTQILGNVADCDVNDVNLAIESANAAQQEYYSSTTAAERGKLLRKWYDLVMANVEILGTILCLENGKTMNEAKGEIVYAPDLISWFAEEATRSYGDTIPSSMHNTMVITLKEPVGVCGIITPWNFPAAMITRKVAPDLAAGCSVVIKPSSETPFTCIALTKLAVDAGMPSKIIHTGCVGAGDKSTCSQDQLHWIHQSRQRARKTCHRNSERVSLELGGNAPFIVFDDADIDLAVEGAMVSKFRCSGQTSICANRLYVQQGVVKEFTEKLVKRVSQLQLGPGVVDSCTQGPLINSSAIEKVKEHISDALAKGAQIEIGGSAPEVPGCFIEPTVLTGATEEMIVAQEETFGPLAPIFAFEDEEKVIKLANLTEFGLAGYFFSRDIGRAMRVAQKLKIGMCGVNTGKISAPESPFGGIKESGYGLEGSKYGTAEYQVVKTITLGNLHL</sequence>
<dbReference type="SUPFAM" id="SSF53720">
    <property type="entry name" value="ALDH-like"/>
    <property type="match status" value="1"/>
</dbReference>
<dbReference type="InterPro" id="IPR029510">
    <property type="entry name" value="Ald_DH_CS_GLU"/>
</dbReference>
<proteinExistence type="inferred from homology"/>
<organism evidence="7 8">
    <name type="scientific">Aspergillus pseudoviridinutans</name>
    <dbReference type="NCBI Taxonomy" id="1517512"/>
    <lineage>
        <taxon>Eukaryota</taxon>
        <taxon>Fungi</taxon>
        <taxon>Dikarya</taxon>
        <taxon>Ascomycota</taxon>
        <taxon>Pezizomycotina</taxon>
        <taxon>Eurotiomycetes</taxon>
        <taxon>Eurotiomycetidae</taxon>
        <taxon>Eurotiales</taxon>
        <taxon>Aspergillaceae</taxon>
        <taxon>Aspergillus</taxon>
        <taxon>Aspergillus subgen. Fumigati</taxon>
    </lineage>
</organism>
<name>A0A9P3B875_9EURO</name>
<keyword evidence="3 5" id="KW-0560">Oxidoreductase</keyword>
<dbReference type="InterPro" id="IPR016162">
    <property type="entry name" value="Ald_DH_N"/>
</dbReference>
<dbReference type="OrthoDB" id="310895at2759"/>
<protein>
    <recommendedName>
        <fullName evidence="6">Aldehyde dehydrogenase domain-containing protein</fullName>
    </recommendedName>
</protein>
<evidence type="ECO:0000256" key="3">
    <source>
        <dbReference type="ARBA" id="ARBA00023002"/>
    </source>
</evidence>
<dbReference type="Pfam" id="PF00171">
    <property type="entry name" value="Aldedh"/>
    <property type="match status" value="1"/>
</dbReference>
<dbReference type="PANTHER" id="PTHR43353">
    <property type="entry name" value="SUCCINATE-SEMIALDEHYDE DEHYDROGENASE, MITOCHONDRIAL"/>
    <property type="match status" value="1"/>
</dbReference>
<evidence type="ECO:0000256" key="2">
    <source>
        <dbReference type="ARBA" id="ARBA00009986"/>
    </source>
</evidence>
<dbReference type="GO" id="GO:0004777">
    <property type="term" value="F:succinate-semialdehyde dehydrogenase (NAD+) activity"/>
    <property type="evidence" value="ECO:0007669"/>
    <property type="project" value="TreeGrafter"/>
</dbReference>
<gene>
    <name evidence="7" type="ORF">Asppvi_005410</name>
</gene>
<keyword evidence="8" id="KW-1185">Reference proteome</keyword>